<dbReference type="InterPro" id="IPR036689">
    <property type="entry name" value="ESAT-6-like_sf"/>
</dbReference>
<gene>
    <name evidence="2" type="ORF">B8W66_11710</name>
</gene>
<dbReference type="OrthoDB" id="4738087at2"/>
<dbReference type="NCBIfam" id="TIGR03930">
    <property type="entry name" value="WXG100_ESAT6"/>
    <property type="match status" value="1"/>
</dbReference>
<dbReference type="Proteomes" id="UP000193247">
    <property type="component" value="Unassembled WGS sequence"/>
</dbReference>
<dbReference type="Gene3D" id="1.10.287.1060">
    <property type="entry name" value="ESAT-6-like"/>
    <property type="match status" value="1"/>
</dbReference>
<proteinExistence type="inferred from homology"/>
<comment type="similarity">
    <text evidence="1">Belongs to the WXG100 family.</text>
</comment>
<name>A0A1X2LUX7_9MYCO</name>
<dbReference type="AlphaFoldDB" id="A0A1X2LUX7"/>
<evidence type="ECO:0000256" key="1">
    <source>
        <dbReference type="RuleBase" id="RU362001"/>
    </source>
</evidence>
<dbReference type="EMBL" id="NCXP01000011">
    <property type="protein sequence ID" value="OSC40834.1"/>
    <property type="molecule type" value="Genomic_DNA"/>
</dbReference>
<dbReference type="Pfam" id="PF06013">
    <property type="entry name" value="WXG100"/>
    <property type="match status" value="1"/>
</dbReference>
<sequence>MSQIMYNYPAMMAHAGDMSGYAGTLQSLGADIASEQAVLSGAWQGDTGLTYQGWQARWNQAMEDLMRAYHSMAGTHESNTMAMLARDGAETAKWGARLLATLLRQR</sequence>
<evidence type="ECO:0000313" key="2">
    <source>
        <dbReference type="EMBL" id="OSC40834.1"/>
    </source>
</evidence>
<dbReference type="RefSeq" id="WP_085325189.1">
    <property type="nucleotide sequence ID" value="NZ_NCXP01000011.1"/>
</dbReference>
<dbReference type="STRING" id="1430326.B8W66_11710"/>
<comment type="caution">
    <text evidence="2">The sequence shown here is derived from an EMBL/GenBank/DDBJ whole genome shotgun (WGS) entry which is preliminary data.</text>
</comment>
<dbReference type="InterPro" id="IPR010310">
    <property type="entry name" value="T7SS_ESAT-6-like"/>
</dbReference>
<accession>A0A1X2LUX7</accession>
<reference evidence="2 3" key="1">
    <citation type="submission" date="2017-04" db="EMBL/GenBank/DDBJ databases">
        <title>The new phylogeny of genus Mycobacterium.</title>
        <authorList>
            <person name="Tortoli E."/>
            <person name="Trovato A."/>
            <person name="Cirillo D.M."/>
        </authorList>
    </citation>
    <scope>NUCLEOTIDE SEQUENCE [LARGE SCALE GENOMIC DNA]</scope>
    <source>
        <strain evidence="2 3">TBL 1200985</strain>
    </source>
</reference>
<organism evidence="2 3">
    <name type="scientific">Mycobacterium decipiens</name>
    <dbReference type="NCBI Taxonomy" id="1430326"/>
    <lineage>
        <taxon>Bacteria</taxon>
        <taxon>Bacillati</taxon>
        <taxon>Actinomycetota</taxon>
        <taxon>Actinomycetes</taxon>
        <taxon>Mycobacteriales</taxon>
        <taxon>Mycobacteriaceae</taxon>
        <taxon>Mycobacterium</taxon>
    </lineage>
</organism>
<protein>
    <recommendedName>
        <fullName evidence="1">ESAT-6-like protein</fullName>
    </recommendedName>
</protein>
<keyword evidence="3" id="KW-1185">Reference proteome</keyword>
<dbReference type="SUPFAM" id="SSF140453">
    <property type="entry name" value="EsxAB dimer-like"/>
    <property type="match status" value="1"/>
</dbReference>
<evidence type="ECO:0000313" key="3">
    <source>
        <dbReference type="Proteomes" id="UP000193247"/>
    </source>
</evidence>